<dbReference type="Pfam" id="PF07992">
    <property type="entry name" value="Pyr_redox_2"/>
    <property type="match status" value="1"/>
</dbReference>
<name>A0AAI9WYZ5_9ASCO</name>
<keyword evidence="2" id="KW-0285">Flavoprotein</keyword>
<evidence type="ECO:0000313" key="6">
    <source>
        <dbReference type="EMBL" id="KAI3405529.2"/>
    </source>
</evidence>
<dbReference type="PANTHER" id="PTHR43735">
    <property type="entry name" value="APOPTOSIS-INDUCING FACTOR 1"/>
    <property type="match status" value="1"/>
</dbReference>
<sequence>MPDLARVKTFSQLSRSTTATENLPRFSNVASSFTSNILIVGGSYSGLAALRSLQTKLSQRFIQLQAKEKQNSAPITITLVEPKNGLLNIIGIPKSVVDPKFAKTQYIPFCQLKHVKFTTIISNDDKSIYNEGRVDDNGESESWYDDKKNDTFEGVNVRFVQGKVTHLDQYRAQYVLNNVADSGSHEGTIEFDYVILASGRDRAWPVTPRANTMSEYMEDMERICNMIRDANNSSVIGAGAVGIELAADIKTKFPEKTVNLIHPYEHFPSEPQLSTEFKQMVQDSIERSGVNVYLNTRINTSLSASESSQSSTFLSSYKGDLVTQDTKKVIHSDLNLWCTSKTNNISFLSSDLASKYVTNGDIDVNDYLQLSSSSSPTIPNFFVLGDLVNLPIIKSAGWAMYMGRQTANNITSMIFENGQLVEPMADLKNVPKGMVLVGGNDEIISELAGEVQLNHEWYKKEYLDYCIGKIRATLDV</sequence>
<dbReference type="RefSeq" id="XP_049181274.1">
    <property type="nucleotide sequence ID" value="XM_049322681.1"/>
</dbReference>
<protein>
    <recommendedName>
        <fullName evidence="5">FAD/NAD(P)-binding domain-containing protein</fullName>
    </recommendedName>
</protein>
<evidence type="ECO:0000256" key="2">
    <source>
        <dbReference type="ARBA" id="ARBA00022630"/>
    </source>
</evidence>
<dbReference type="PANTHER" id="PTHR43735:SF3">
    <property type="entry name" value="FERROPTOSIS SUPPRESSOR PROTEIN 1"/>
    <property type="match status" value="1"/>
</dbReference>
<dbReference type="Proteomes" id="UP001202479">
    <property type="component" value="Unassembled WGS sequence"/>
</dbReference>
<proteinExistence type="inferred from homology"/>
<dbReference type="InterPro" id="IPR023753">
    <property type="entry name" value="FAD/NAD-binding_dom"/>
</dbReference>
<evidence type="ECO:0000313" key="7">
    <source>
        <dbReference type="Proteomes" id="UP001202479"/>
    </source>
</evidence>
<dbReference type="Gene3D" id="3.50.50.100">
    <property type="match status" value="1"/>
</dbReference>
<dbReference type="GeneID" id="73379164"/>
<dbReference type="AlphaFoldDB" id="A0AAI9WYZ5"/>
<comment type="similarity">
    <text evidence="1">Belongs to the FAD-dependent oxidoreductase family.</text>
</comment>
<keyword evidence="4" id="KW-0560">Oxidoreductase</keyword>
<evidence type="ECO:0000259" key="5">
    <source>
        <dbReference type="Pfam" id="PF07992"/>
    </source>
</evidence>
<gene>
    <name evidence="6" type="ORF">KGF56_001547</name>
</gene>
<keyword evidence="3" id="KW-0274">FAD</keyword>
<dbReference type="SUPFAM" id="SSF51905">
    <property type="entry name" value="FAD/NAD(P)-binding domain"/>
    <property type="match status" value="2"/>
</dbReference>
<dbReference type="InterPro" id="IPR036188">
    <property type="entry name" value="FAD/NAD-bd_sf"/>
</dbReference>
<keyword evidence="7" id="KW-1185">Reference proteome</keyword>
<evidence type="ECO:0000256" key="3">
    <source>
        <dbReference type="ARBA" id="ARBA00022827"/>
    </source>
</evidence>
<dbReference type="GO" id="GO:0050660">
    <property type="term" value="F:flavin adenine dinucleotide binding"/>
    <property type="evidence" value="ECO:0007669"/>
    <property type="project" value="TreeGrafter"/>
</dbReference>
<accession>A0AAI9WYZ5</accession>
<organism evidence="6 7">
    <name type="scientific">Candida oxycetoniae</name>
    <dbReference type="NCBI Taxonomy" id="497107"/>
    <lineage>
        <taxon>Eukaryota</taxon>
        <taxon>Fungi</taxon>
        <taxon>Dikarya</taxon>
        <taxon>Ascomycota</taxon>
        <taxon>Saccharomycotina</taxon>
        <taxon>Pichiomycetes</taxon>
        <taxon>Debaryomycetaceae</taxon>
        <taxon>Candida/Lodderomyces clade</taxon>
        <taxon>Candida</taxon>
    </lineage>
</organism>
<dbReference type="GO" id="GO:0004174">
    <property type="term" value="F:electron-transferring-flavoprotein dehydrogenase activity"/>
    <property type="evidence" value="ECO:0007669"/>
    <property type="project" value="TreeGrafter"/>
</dbReference>
<dbReference type="GO" id="GO:0005737">
    <property type="term" value="C:cytoplasm"/>
    <property type="evidence" value="ECO:0007669"/>
    <property type="project" value="TreeGrafter"/>
</dbReference>
<comment type="caution">
    <text evidence="6">The sequence shown here is derived from an EMBL/GenBank/DDBJ whole genome shotgun (WGS) entry which is preliminary data.</text>
</comment>
<dbReference type="PRINTS" id="PR00368">
    <property type="entry name" value="FADPNR"/>
</dbReference>
<feature type="domain" description="FAD/NAD(P)-binding" evidence="5">
    <location>
        <begin position="36"/>
        <end position="400"/>
    </location>
</feature>
<dbReference type="PRINTS" id="PR00411">
    <property type="entry name" value="PNDRDTASEI"/>
</dbReference>
<evidence type="ECO:0000256" key="1">
    <source>
        <dbReference type="ARBA" id="ARBA00006442"/>
    </source>
</evidence>
<dbReference type="EMBL" id="JAHUZD010000028">
    <property type="protein sequence ID" value="KAI3405529.2"/>
    <property type="molecule type" value="Genomic_DNA"/>
</dbReference>
<reference evidence="6" key="1">
    <citation type="journal article" date="2022" name="DNA Res.">
        <title>Genome analysis of five recently described species of the CUG-Ser clade uncovers Candida theae as a new hybrid lineage with pathogenic potential in the Candida parapsilosis species complex.</title>
        <authorList>
            <person name="Mixao V."/>
            <person name="Del Olmo V."/>
            <person name="Hegedusova E."/>
            <person name="Saus E."/>
            <person name="Pryszcz L."/>
            <person name="Cillingova A."/>
            <person name="Nosek J."/>
            <person name="Gabaldon T."/>
        </authorList>
    </citation>
    <scope>NUCLEOTIDE SEQUENCE</scope>
    <source>
        <strain evidence="6">CBS 10844</strain>
    </source>
</reference>
<evidence type="ECO:0000256" key="4">
    <source>
        <dbReference type="ARBA" id="ARBA00023002"/>
    </source>
</evidence>